<dbReference type="Proteomes" id="UP000799754">
    <property type="component" value="Unassembled WGS sequence"/>
</dbReference>
<sequence>MAFRLEDTILALIRPPSCTIRLFLLYSLLFVFRAIIIPLVTDCYGRQTNLGRWTYPVAALLLLLAELKHAPMARQLSSCRLLFIALFQALFLLVSDWTCTPCCRLVQIVAPGLPCLSIGSIDLPLMIVFITVTNQNWS</sequence>
<name>A0ACB6S4M7_9PLEO</name>
<dbReference type="EMBL" id="MU006711">
    <property type="protein sequence ID" value="KAF2628922.1"/>
    <property type="molecule type" value="Genomic_DNA"/>
</dbReference>
<reference evidence="1" key="1">
    <citation type="journal article" date="2020" name="Stud. Mycol.">
        <title>101 Dothideomycetes genomes: a test case for predicting lifestyles and emergence of pathogens.</title>
        <authorList>
            <person name="Haridas S."/>
            <person name="Albert R."/>
            <person name="Binder M."/>
            <person name="Bloem J."/>
            <person name="Labutti K."/>
            <person name="Salamov A."/>
            <person name="Andreopoulos B."/>
            <person name="Baker S."/>
            <person name="Barry K."/>
            <person name="Bills G."/>
            <person name="Bluhm B."/>
            <person name="Cannon C."/>
            <person name="Castanera R."/>
            <person name="Culley D."/>
            <person name="Daum C."/>
            <person name="Ezra D."/>
            <person name="Gonzalez J."/>
            <person name="Henrissat B."/>
            <person name="Kuo A."/>
            <person name="Liang C."/>
            <person name="Lipzen A."/>
            <person name="Lutzoni F."/>
            <person name="Magnuson J."/>
            <person name="Mondo S."/>
            <person name="Nolan M."/>
            <person name="Ohm R."/>
            <person name="Pangilinan J."/>
            <person name="Park H.-J."/>
            <person name="Ramirez L."/>
            <person name="Alfaro M."/>
            <person name="Sun H."/>
            <person name="Tritt A."/>
            <person name="Yoshinaga Y."/>
            <person name="Zwiers L.-H."/>
            <person name="Turgeon B."/>
            <person name="Goodwin S."/>
            <person name="Spatafora J."/>
            <person name="Crous P."/>
            <person name="Grigoriev I."/>
        </authorList>
    </citation>
    <scope>NUCLEOTIDE SEQUENCE</scope>
    <source>
        <strain evidence="1">CBS 525.71</strain>
    </source>
</reference>
<protein>
    <submittedName>
        <fullName evidence="1">Uncharacterized protein</fullName>
    </submittedName>
</protein>
<accession>A0ACB6S4M7</accession>
<keyword evidence="2" id="KW-1185">Reference proteome</keyword>
<comment type="caution">
    <text evidence="1">The sequence shown here is derived from an EMBL/GenBank/DDBJ whole genome shotgun (WGS) entry which is preliminary data.</text>
</comment>
<evidence type="ECO:0000313" key="2">
    <source>
        <dbReference type="Proteomes" id="UP000799754"/>
    </source>
</evidence>
<proteinExistence type="predicted"/>
<organism evidence="1 2">
    <name type="scientific">Macroventuria anomochaeta</name>
    <dbReference type="NCBI Taxonomy" id="301207"/>
    <lineage>
        <taxon>Eukaryota</taxon>
        <taxon>Fungi</taxon>
        <taxon>Dikarya</taxon>
        <taxon>Ascomycota</taxon>
        <taxon>Pezizomycotina</taxon>
        <taxon>Dothideomycetes</taxon>
        <taxon>Pleosporomycetidae</taxon>
        <taxon>Pleosporales</taxon>
        <taxon>Pleosporineae</taxon>
        <taxon>Didymellaceae</taxon>
        <taxon>Macroventuria</taxon>
    </lineage>
</organism>
<evidence type="ECO:0000313" key="1">
    <source>
        <dbReference type="EMBL" id="KAF2628922.1"/>
    </source>
</evidence>
<gene>
    <name evidence="1" type="ORF">BU25DRAFT_23829</name>
</gene>